<dbReference type="AlphaFoldDB" id="A0A6A5U9A9"/>
<name>A0A6A5U9A9_9PLEO</name>
<keyword evidence="4" id="KW-1185">Reference proteome</keyword>
<proteinExistence type="predicted"/>
<accession>A0A6A5U9A9</accession>
<protein>
    <recommendedName>
        <fullName evidence="2">SET domain-containing protein</fullName>
    </recommendedName>
</protein>
<evidence type="ECO:0000256" key="1">
    <source>
        <dbReference type="SAM" id="MobiDB-lite"/>
    </source>
</evidence>
<reference evidence="3" key="1">
    <citation type="journal article" date="2020" name="Stud. Mycol.">
        <title>101 Dothideomycetes genomes: a test case for predicting lifestyles and emergence of pathogens.</title>
        <authorList>
            <person name="Haridas S."/>
            <person name="Albert R."/>
            <person name="Binder M."/>
            <person name="Bloem J."/>
            <person name="Labutti K."/>
            <person name="Salamov A."/>
            <person name="Andreopoulos B."/>
            <person name="Baker S."/>
            <person name="Barry K."/>
            <person name="Bills G."/>
            <person name="Bluhm B."/>
            <person name="Cannon C."/>
            <person name="Castanera R."/>
            <person name="Culley D."/>
            <person name="Daum C."/>
            <person name="Ezra D."/>
            <person name="Gonzalez J."/>
            <person name="Henrissat B."/>
            <person name="Kuo A."/>
            <person name="Liang C."/>
            <person name="Lipzen A."/>
            <person name="Lutzoni F."/>
            <person name="Magnuson J."/>
            <person name="Mondo S."/>
            <person name="Nolan M."/>
            <person name="Ohm R."/>
            <person name="Pangilinan J."/>
            <person name="Park H.-J."/>
            <person name="Ramirez L."/>
            <person name="Alfaro M."/>
            <person name="Sun H."/>
            <person name="Tritt A."/>
            <person name="Yoshinaga Y."/>
            <person name="Zwiers L.-H."/>
            <person name="Turgeon B."/>
            <person name="Goodwin S."/>
            <person name="Spatafora J."/>
            <person name="Crous P."/>
            <person name="Grigoriev I."/>
        </authorList>
    </citation>
    <scope>NUCLEOTIDE SEQUENCE</scope>
    <source>
        <strain evidence="3">CBS 675.92</strain>
    </source>
</reference>
<evidence type="ECO:0000313" key="3">
    <source>
        <dbReference type="EMBL" id="KAF1961753.1"/>
    </source>
</evidence>
<dbReference type="InterPro" id="IPR053185">
    <property type="entry name" value="SET_domain_protein"/>
</dbReference>
<dbReference type="CDD" id="cd20071">
    <property type="entry name" value="SET_SMYD"/>
    <property type="match status" value="1"/>
</dbReference>
<dbReference type="SUPFAM" id="SSF82199">
    <property type="entry name" value="SET domain"/>
    <property type="match status" value="1"/>
</dbReference>
<dbReference type="EMBL" id="ML976980">
    <property type="protein sequence ID" value="KAF1961753.1"/>
    <property type="molecule type" value="Genomic_DNA"/>
</dbReference>
<feature type="compositionally biased region" description="Low complexity" evidence="1">
    <location>
        <begin position="45"/>
        <end position="56"/>
    </location>
</feature>
<feature type="region of interest" description="Disordered" evidence="1">
    <location>
        <begin position="1"/>
        <end position="74"/>
    </location>
</feature>
<sequence length="473" mass="53435">MSSPSRPTSAPSESSAAAAARAVFDRQSQHYSSTTGDSQDDNTSDDSASATTLQDDPVPVSTQQPASQPAVKKPLSQIPVVPDYLEYNSKDPKAPWNEHKILYATKDIPQYTRILVEKPIITLRVWHVRNKKAEQIANLLVQQYNQLSNEDKVWIDNLRPAAIPLIDDLRQLIDAILPAVELLRYKEDRTDEEDHQLRLLVAHVSPMCDKWRTASRILGSTIHWEDASDASELADLPNNASVQGLYKTASYIRNSCLPNCFVHPNHREGHLTIHTTHAVAAGEELTYPFIGRDTFYRPAYVRQQAFSQAPFQSCRCRACAPPDLSNVVFLAEQDEQRNKNLYHTQVIHNYMARADKFGSEENAALDRADPDWTPPLTDVQLRDAEKFVSDLVAGLQRAGCNDVTVAAWYERFALEILCRAERAMEAYKWGCRAERLLRGVIGDDNPSYTDFKRRLEEVKGCAEVEMREKGRVE</sequence>
<dbReference type="InterPro" id="IPR001214">
    <property type="entry name" value="SET_dom"/>
</dbReference>
<dbReference type="OrthoDB" id="265717at2759"/>
<dbReference type="PANTHER" id="PTHR47332">
    <property type="entry name" value="SET DOMAIN-CONTAINING PROTEIN 5"/>
    <property type="match status" value="1"/>
</dbReference>
<dbReference type="PROSITE" id="PS50280">
    <property type="entry name" value="SET"/>
    <property type="match status" value="1"/>
</dbReference>
<gene>
    <name evidence="3" type="ORF">CC80DRAFT_500120</name>
</gene>
<evidence type="ECO:0000313" key="4">
    <source>
        <dbReference type="Proteomes" id="UP000800035"/>
    </source>
</evidence>
<feature type="domain" description="SET" evidence="2">
    <location>
        <begin position="73"/>
        <end position="290"/>
    </location>
</feature>
<dbReference type="InterPro" id="IPR046341">
    <property type="entry name" value="SET_dom_sf"/>
</dbReference>
<dbReference type="PANTHER" id="PTHR47332:SF2">
    <property type="entry name" value="SET-6"/>
    <property type="match status" value="1"/>
</dbReference>
<feature type="compositionally biased region" description="Low complexity" evidence="1">
    <location>
        <begin position="1"/>
        <end position="22"/>
    </location>
</feature>
<dbReference type="Gene3D" id="2.170.270.10">
    <property type="entry name" value="SET domain"/>
    <property type="match status" value="1"/>
</dbReference>
<evidence type="ECO:0000259" key="2">
    <source>
        <dbReference type="PROSITE" id="PS50280"/>
    </source>
</evidence>
<organism evidence="3 4">
    <name type="scientific">Byssothecium circinans</name>
    <dbReference type="NCBI Taxonomy" id="147558"/>
    <lineage>
        <taxon>Eukaryota</taxon>
        <taxon>Fungi</taxon>
        <taxon>Dikarya</taxon>
        <taxon>Ascomycota</taxon>
        <taxon>Pezizomycotina</taxon>
        <taxon>Dothideomycetes</taxon>
        <taxon>Pleosporomycetidae</taxon>
        <taxon>Pleosporales</taxon>
        <taxon>Massarineae</taxon>
        <taxon>Massarinaceae</taxon>
        <taxon>Byssothecium</taxon>
    </lineage>
</organism>
<dbReference type="Proteomes" id="UP000800035">
    <property type="component" value="Unassembled WGS sequence"/>
</dbReference>
<dbReference type="Pfam" id="PF00856">
    <property type="entry name" value="SET"/>
    <property type="match status" value="1"/>
</dbReference>